<proteinExistence type="inferred from homology"/>
<evidence type="ECO:0000256" key="4">
    <source>
        <dbReference type="ARBA" id="ARBA00049026"/>
    </source>
</evidence>
<dbReference type="InterPro" id="IPR023012">
    <property type="entry name" value="GcvPB"/>
</dbReference>
<evidence type="ECO:0000256" key="5">
    <source>
        <dbReference type="HAMAP-Rule" id="MF_00713"/>
    </source>
</evidence>
<reference evidence="8" key="3">
    <citation type="journal article" date="2023" name="Int. J. Syst. Evol. Microbiol.">
        <title>Sellimonas catena sp. nov., isolated from human faeces.</title>
        <authorList>
            <person name="Hisatomi A."/>
            <person name="Ohkuma M."/>
            <person name="Sakamoto M."/>
        </authorList>
    </citation>
    <scope>NUCLEOTIDE SEQUENCE</scope>
    <source>
        <strain evidence="8">18CBH55</strain>
    </source>
</reference>
<evidence type="ECO:0000259" key="7">
    <source>
        <dbReference type="Pfam" id="PF21478"/>
    </source>
</evidence>
<dbReference type="InterPro" id="IPR015422">
    <property type="entry name" value="PyrdxlP-dep_Trfase_small"/>
</dbReference>
<keyword evidence="3 5" id="KW-0560">Oxidoreductase</keyword>
<gene>
    <name evidence="5 8" type="primary">gcvPB</name>
    <name evidence="8" type="ORF">Selli2_20130</name>
</gene>
<dbReference type="InterPro" id="IPR015421">
    <property type="entry name" value="PyrdxlP-dep_Trfase_major"/>
</dbReference>
<dbReference type="GO" id="GO:0016594">
    <property type="term" value="F:glycine binding"/>
    <property type="evidence" value="ECO:0007669"/>
    <property type="project" value="TreeGrafter"/>
</dbReference>
<name>A0A9W6CBS0_9FIRM</name>
<reference evidence="8" key="1">
    <citation type="submission" date="2022-11" db="EMBL/GenBank/DDBJ databases">
        <title>Draft genome sequence of Sellimonas catena strain 18CBH55.</title>
        <authorList>
            <person name="Hisatomi A."/>
            <person name="Ohkuma M."/>
            <person name="Sakamoto M."/>
        </authorList>
    </citation>
    <scope>NUCLEOTIDE SEQUENCE</scope>
    <source>
        <strain evidence="8">18CBH55</strain>
    </source>
</reference>
<sequence>MLIFEKSRPGRGCSMLPACDVEETRLPQEDQRQKALHLPEIAEGDLSRHYSELARKSHGVNDGFYPLGSCTMKYNPKINEAAAALPGFTGIHPLQPEHTVQGCLEVLDKAEKYLCAITGMDRMVFQPAAGAHGEFTGLLLIRAYHESRGDTRRTKILVPDSAHGTNPASAVMAGYKVVSVPSDADGCVDLEKLKEAADEETAGIMLTNPNTLGIFEKHILEITEIIHECGGLCYYDGANLNAVMGTVRPGDMGFDVVHLNLHKTFSTPHGGGGPGSGPVGCKELLAEFLPSVLVEKDEHYYMKKPEHSIGEMKSFYGNFLVVVRALSYLMTLGKEGIPEAGRNAVLNANYMMNGLKDIFPAAYGKSCMHEFVISLADLKKKTGISAMDIAKGLLDNGIHPPTMYFPLIVDEALMIEPTETESRETLEEALEVFHNLYRQALEYPDQLHRAPVTTPVTRLDEVEAARHPVLRWHFDE</sequence>
<dbReference type="HAMAP" id="MF_00713">
    <property type="entry name" value="GcvPB"/>
    <property type="match status" value="1"/>
</dbReference>
<organism evidence="8 9">
    <name type="scientific">Sellimonas catena</name>
    <dbReference type="NCBI Taxonomy" id="2994035"/>
    <lineage>
        <taxon>Bacteria</taxon>
        <taxon>Bacillati</taxon>
        <taxon>Bacillota</taxon>
        <taxon>Clostridia</taxon>
        <taxon>Lachnospirales</taxon>
        <taxon>Lachnospiraceae</taxon>
        <taxon>Sellimonas</taxon>
    </lineage>
</organism>
<dbReference type="Pfam" id="PF21478">
    <property type="entry name" value="GcvP2_C"/>
    <property type="match status" value="1"/>
</dbReference>
<dbReference type="FunFam" id="3.90.1150.10:FF:000014">
    <property type="entry name" value="Probable glycine dehydrogenase (decarboxylating) subunit 2"/>
    <property type="match status" value="1"/>
</dbReference>
<dbReference type="RefSeq" id="WP_281845393.1">
    <property type="nucleotide sequence ID" value="NZ_BSCH01000012.1"/>
</dbReference>
<dbReference type="EMBL" id="BSCH01000012">
    <property type="protein sequence ID" value="GLG90586.1"/>
    <property type="molecule type" value="Genomic_DNA"/>
</dbReference>
<comment type="subunit">
    <text evidence="5">The glycine cleavage system is composed of four proteins: P, T, L and H. In this organism, the P 'protein' is a heterodimer of two subunits.</text>
</comment>
<dbReference type="InterPro" id="IPR015424">
    <property type="entry name" value="PyrdxlP-dep_Trfase"/>
</dbReference>
<dbReference type="GO" id="GO:0004375">
    <property type="term" value="F:glycine dehydrogenase (decarboxylating) activity"/>
    <property type="evidence" value="ECO:0007669"/>
    <property type="project" value="UniProtKB-EC"/>
</dbReference>
<feature type="modified residue" description="N6-(pyridoxal phosphate)lysine" evidence="5">
    <location>
        <position position="263"/>
    </location>
</feature>
<feature type="domain" description="Aminotransferase class V" evidence="6">
    <location>
        <begin position="154"/>
        <end position="270"/>
    </location>
</feature>
<dbReference type="InterPro" id="IPR049316">
    <property type="entry name" value="GDC-P_C"/>
</dbReference>
<dbReference type="GO" id="GO:0030170">
    <property type="term" value="F:pyridoxal phosphate binding"/>
    <property type="evidence" value="ECO:0007669"/>
    <property type="project" value="TreeGrafter"/>
</dbReference>
<dbReference type="PANTHER" id="PTHR11773">
    <property type="entry name" value="GLYCINE DEHYDROGENASE, DECARBOXYLATING"/>
    <property type="match status" value="1"/>
</dbReference>
<comment type="similarity">
    <text evidence="5">Belongs to the GcvP family. C-terminal subunit subfamily.</text>
</comment>
<evidence type="ECO:0000256" key="3">
    <source>
        <dbReference type="ARBA" id="ARBA00023002"/>
    </source>
</evidence>
<evidence type="ECO:0000256" key="2">
    <source>
        <dbReference type="ARBA" id="ARBA00022898"/>
    </source>
</evidence>
<dbReference type="InterPro" id="IPR020581">
    <property type="entry name" value="GDC_P"/>
</dbReference>
<evidence type="ECO:0000256" key="1">
    <source>
        <dbReference type="ARBA" id="ARBA00003788"/>
    </source>
</evidence>
<dbReference type="Gene3D" id="3.40.640.10">
    <property type="entry name" value="Type I PLP-dependent aspartate aminotransferase-like (Major domain)"/>
    <property type="match status" value="1"/>
</dbReference>
<dbReference type="GO" id="GO:0019464">
    <property type="term" value="P:glycine decarboxylation via glycine cleavage system"/>
    <property type="evidence" value="ECO:0007669"/>
    <property type="project" value="UniProtKB-UniRule"/>
</dbReference>
<protein>
    <recommendedName>
        <fullName evidence="5">Probable glycine dehydrogenase (decarboxylating) subunit 2</fullName>
        <ecNumber evidence="5">1.4.4.2</ecNumber>
    </recommendedName>
    <alternativeName>
        <fullName evidence="5">Glycine cleavage system P-protein subunit 2</fullName>
    </alternativeName>
    <alternativeName>
        <fullName evidence="5">Glycine decarboxylase subunit 2</fullName>
    </alternativeName>
    <alternativeName>
        <fullName evidence="5">Glycine dehydrogenase (aminomethyl-transferring) subunit 2</fullName>
    </alternativeName>
</protein>
<dbReference type="Proteomes" id="UP001145094">
    <property type="component" value="Unassembled WGS sequence"/>
</dbReference>
<evidence type="ECO:0000313" key="9">
    <source>
        <dbReference type="Proteomes" id="UP001145094"/>
    </source>
</evidence>
<accession>A0A9W6CBS0</accession>
<comment type="function">
    <text evidence="1 5">The glycine cleavage system catalyzes the degradation of glycine. The P protein binds the alpha-amino group of glycine through its pyridoxal phosphate cofactor; CO(2) is released and the remaining methylamine moiety is then transferred to the lipoamide cofactor of the H protein.</text>
</comment>
<dbReference type="SUPFAM" id="SSF53383">
    <property type="entry name" value="PLP-dependent transferases"/>
    <property type="match status" value="1"/>
</dbReference>
<dbReference type="Gene3D" id="3.90.1150.10">
    <property type="entry name" value="Aspartate Aminotransferase, domain 1"/>
    <property type="match status" value="1"/>
</dbReference>
<evidence type="ECO:0000313" key="8">
    <source>
        <dbReference type="EMBL" id="GLG90586.1"/>
    </source>
</evidence>
<comment type="catalytic activity">
    <reaction evidence="4 5">
        <text>N(6)-[(R)-lipoyl]-L-lysyl-[glycine-cleavage complex H protein] + glycine + H(+) = N(6)-[(R)-S(8)-aminomethyldihydrolipoyl]-L-lysyl-[glycine-cleavage complex H protein] + CO2</text>
        <dbReference type="Rhea" id="RHEA:24304"/>
        <dbReference type="Rhea" id="RHEA-COMP:10494"/>
        <dbReference type="Rhea" id="RHEA-COMP:10495"/>
        <dbReference type="ChEBI" id="CHEBI:15378"/>
        <dbReference type="ChEBI" id="CHEBI:16526"/>
        <dbReference type="ChEBI" id="CHEBI:57305"/>
        <dbReference type="ChEBI" id="CHEBI:83099"/>
        <dbReference type="ChEBI" id="CHEBI:83143"/>
        <dbReference type="EC" id="1.4.4.2"/>
    </reaction>
</comment>
<feature type="domain" description="Glycine dehydrogenase C-terminal" evidence="7">
    <location>
        <begin position="341"/>
        <end position="436"/>
    </location>
</feature>
<evidence type="ECO:0000259" key="6">
    <source>
        <dbReference type="Pfam" id="PF00266"/>
    </source>
</evidence>
<dbReference type="AlphaFoldDB" id="A0A9W6CBS0"/>
<dbReference type="GO" id="GO:0005829">
    <property type="term" value="C:cytosol"/>
    <property type="evidence" value="ECO:0007669"/>
    <property type="project" value="TreeGrafter"/>
</dbReference>
<dbReference type="NCBIfam" id="NF003346">
    <property type="entry name" value="PRK04366.1"/>
    <property type="match status" value="1"/>
</dbReference>
<keyword evidence="2 5" id="KW-0663">Pyridoxal phosphate</keyword>
<dbReference type="InterPro" id="IPR000192">
    <property type="entry name" value="Aminotrans_V_dom"/>
</dbReference>
<reference evidence="8" key="2">
    <citation type="submission" date="2022-11" db="EMBL/GenBank/DDBJ databases">
        <title>Draft genome sequence of Sellimonas catena strain 18CBH55.</title>
        <authorList>
            <person name="Atsushi H."/>
            <person name="Moriya O."/>
            <person name="Mitsuo S."/>
        </authorList>
    </citation>
    <scope>NUCLEOTIDE SEQUENCE</scope>
    <source>
        <strain evidence="8">18CBH55</strain>
    </source>
</reference>
<comment type="caution">
    <text evidence="8">The sequence shown here is derived from an EMBL/GenBank/DDBJ whole genome shotgun (WGS) entry which is preliminary data.</text>
</comment>
<dbReference type="GO" id="GO:0005960">
    <property type="term" value="C:glycine cleavage complex"/>
    <property type="evidence" value="ECO:0007669"/>
    <property type="project" value="TreeGrafter"/>
</dbReference>
<dbReference type="FunFam" id="3.40.640.10:FF:000034">
    <property type="entry name" value="Probable glycine dehydrogenase (decarboxylating) subunit 2"/>
    <property type="match status" value="1"/>
</dbReference>
<dbReference type="EC" id="1.4.4.2" evidence="5"/>
<dbReference type="Pfam" id="PF00266">
    <property type="entry name" value="Aminotran_5"/>
    <property type="match status" value="1"/>
</dbReference>
<dbReference type="PANTHER" id="PTHR11773:SF1">
    <property type="entry name" value="GLYCINE DEHYDROGENASE (DECARBOXYLATING), MITOCHONDRIAL"/>
    <property type="match status" value="1"/>
</dbReference>
<dbReference type="Gene3D" id="6.20.440.10">
    <property type="match status" value="1"/>
</dbReference>
<comment type="cofactor">
    <cofactor evidence="5">
        <name>pyridoxal 5'-phosphate</name>
        <dbReference type="ChEBI" id="CHEBI:597326"/>
    </cofactor>
</comment>